<proteinExistence type="predicted"/>
<evidence type="ECO:0000259" key="1">
    <source>
        <dbReference type="Pfam" id="PF10057"/>
    </source>
</evidence>
<reference evidence="2" key="1">
    <citation type="submission" date="2014-11" db="EMBL/GenBank/DDBJ databases">
        <authorList>
            <person name="Malar M.C."/>
            <person name="Sen D."/>
            <person name="Tripathy S."/>
        </authorList>
    </citation>
    <scope>NUCLEOTIDE SEQUENCE</scope>
    <source>
        <strain evidence="2">BDU141951</strain>
    </source>
</reference>
<sequence length="135" mass="15012">MTDSIVQTQSQGQVQRTLSQQIQKLYKSHIGHAPGKVTCQITNNTITFLAEDSLTKLERLLLKEDKRDDGKSTQVNVEQVRDDLDKALRPALIEIVQTTLNLEVVDILSDTTLATGRTAIVVVLSDTPHFKSNDL</sequence>
<comment type="caution">
    <text evidence="2">The sequence shown here is derived from an EMBL/GenBank/DDBJ whole genome shotgun (WGS) entry which is preliminary data.</text>
</comment>
<protein>
    <submittedName>
        <fullName evidence="2">DUF2294 domain-containing protein</fullName>
    </submittedName>
</protein>
<dbReference type="AlphaFoldDB" id="A0A0C1Y321"/>
<dbReference type="EMBL" id="JTHE02000003">
    <property type="protein sequence ID" value="NEV66155.1"/>
    <property type="molecule type" value="Genomic_DNA"/>
</dbReference>
<evidence type="ECO:0000313" key="2">
    <source>
        <dbReference type="EMBL" id="NEV66155.1"/>
    </source>
</evidence>
<feature type="domain" description="Na+-translocating membrane potential-generating system MpsC" evidence="1">
    <location>
        <begin position="11"/>
        <end position="125"/>
    </location>
</feature>
<gene>
    <name evidence="2" type="ORF">QQ91_003390</name>
</gene>
<reference evidence="2" key="2">
    <citation type="journal article" date="2015" name="Genome Announc.">
        <title>Draft Genome Sequence of Filamentous Marine Cyanobacterium Lyngbya confervoides Strain BDU141951.</title>
        <authorList>
            <person name="Chandrababunaidu M.M."/>
            <person name="Sen D."/>
            <person name="Tripathy S."/>
        </authorList>
    </citation>
    <scope>NUCLEOTIDE SEQUENCE</scope>
    <source>
        <strain evidence="2">BDU141951</strain>
    </source>
</reference>
<reference evidence="2" key="3">
    <citation type="submission" date="2020-02" db="EMBL/GenBank/DDBJ databases">
        <authorList>
            <person name="Sarangi A.N."/>
            <person name="Ghosh S."/>
            <person name="Mukherjee M."/>
            <person name="Tripathy S."/>
        </authorList>
    </citation>
    <scope>NUCLEOTIDE SEQUENCE</scope>
    <source>
        <strain evidence="2">BDU141951</strain>
    </source>
</reference>
<dbReference type="Pfam" id="PF10057">
    <property type="entry name" value="MpsC"/>
    <property type="match status" value="1"/>
</dbReference>
<organism evidence="2">
    <name type="scientific">Lyngbya confervoides BDU141951</name>
    <dbReference type="NCBI Taxonomy" id="1574623"/>
    <lineage>
        <taxon>Bacteria</taxon>
        <taxon>Bacillati</taxon>
        <taxon>Cyanobacteriota</taxon>
        <taxon>Cyanophyceae</taxon>
        <taxon>Oscillatoriophycideae</taxon>
        <taxon>Oscillatoriales</taxon>
        <taxon>Microcoleaceae</taxon>
        <taxon>Lyngbya</taxon>
    </lineage>
</organism>
<accession>A0A0C1Y321</accession>
<dbReference type="InterPro" id="IPR018745">
    <property type="entry name" value="MpsC"/>
</dbReference>
<name>A0A0C1Y321_9CYAN</name>